<keyword evidence="5 7" id="KW-0472">Membrane</keyword>
<feature type="transmembrane region" description="Helical" evidence="7">
    <location>
        <begin position="20"/>
        <end position="44"/>
    </location>
</feature>
<comment type="subcellular location">
    <subcellularLocation>
        <location evidence="1">Cell membrane</location>
        <topology evidence="1">Multi-pass membrane protein</topology>
    </subcellularLocation>
</comment>
<feature type="transmembrane region" description="Helical" evidence="7">
    <location>
        <begin position="831"/>
        <end position="850"/>
    </location>
</feature>
<keyword evidence="4 7" id="KW-1133">Transmembrane helix</keyword>
<dbReference type="Pfam" id="PF02687">
    <property type="entry name" value="FtsX"/>
    <property type="match status" value="2"/>
</dbReference>
<name>A0AA37JJ03_9FIRM</name>
<evidence type="ECO:0000256" key="4">
    <source>
        <dbReference type="ARBA" id="ARBA00022989"/>
    </source>
</evidence>
<reference evidence="9" key="1">
    <citation type="submission" date="2022-01" db="EMBL/GenBank/DDBJ databases">
        <title>Novel bile acid biosynthetic pathways are enriched in the microbiome of centenarians.</title>
        <authorList>
            <person name="Sato Y."/>
            <person name="Atarashi K."/>
            <person name="Plichta R.D."/>
            <person name="Arai Y."/>
            <person name="Sasajima S."/>
            <person name="Kearney M.S."/>
            <person name="Suda W."/>
            <person name="Takeshita K."/>
            <person name="Sasaki T."/>
            <person name="Okamoto S."/>
            <person name="Skelly N.A."/>
            <person name="Okamura Y."/>
            <person name="Vlamakis H."/>
            <person name="Li Y."/>
            <person name="Tanoue T."/>
            <person name="Takei H."/>
            <person name="Nittono H."/>
            <person name="Narushima S."/>
            <person name="Irie J."/>
            <person name="Itoh H."/>
            <person name="Moriya K."/>
            <person name="Sugiura Y."/>
            <person name="Suematsu M."/>
            <person name="Moritoki N."/>
            <person name="Shibata S."/>
            <person name="Littman R.D."/>
            <person name="Fischbach A.M."/>
            <person name="Uwamino Y."/>
            <person name="Inoue T."/>
            <person name="Honda A."/>
            <person name="Hattori M."/>
            <person name="Murai T."/>
            <person name="Xavier J.R."/>
            <person name="Hirose N."/>
            <person name="Honda K."/>
        </authorList>
    </citation>
    <scope>NUCLEOTIDE SEQUENCE</scope>
    <source>
        <strain evidence="9">CE91-St55</strain>
    </source>
</reference>
<evidence type="ECO:0000256" key="2">
    <source>
        <dbReference type="ARBA" id="ARBA00022475"/>
    </source>
</evidence>
<dbReference type="PANTHER" id="PTHR30572">
    <property type="entry name" value="MEMBRANE COMPONENT OF TRANSPORTER-RELATED"/>
    <property type="match status" value="1"/>
</dbReference>
<dbReference type="Proteomes" id="UP001055091">
    <property type="component" value="Unassembled WGS sequence"/>
</dbReference>
<feature type="domain" description="ABC3 transporter permease C-terminal" evidence="8">
    <location>
        <begin position="281"/>
        <end position="404"/>
    </location>
</feature>
<evidence type="ECO:0000259" key="8">
    <source>
        <dbReference type="Pfam" id="PF02687"/>
    </source>
</evidence>
<dbReference type="AlphaFoldDB" id="A0AA37JJ03"/>
<evidence type="ECO:0000256" key="6">
    <source>
        <dbReference type="ARBA" id="ARBA00038076"/>
    </source>
</evidence>
<dbReference type="GO" id="GO:0022857">
    <property type="term" value="F:transmembrane transporter activity"/>
    <property type="evidence" value="ECO:0007669"/>
    <property type="project" value="TreeGrafter"/>
</dbReference>
<feature type="transmembrane region" description="Helical" evidence="7">
    <location>
        <begin position="274"/>
        <end position="295"/>
    </location>
</feature>
<evidence type="ECO:0000313" key="10">
    <source>
        <dbReference type="Proteomes" id="UP001055091"/>
    </source>
</evidence>
<sequence length="867" mass="94777">MNIFHKVTLQSMKKSRTRTVVTIIGVILSTAMITAVTTFSVSLLNYMIKGATVKYGGWHVEFVDIDSAFAEEQARDRDVADTAEIDNVGYAYLNGGKNPDKPYLFITGFSKKAFDTVPVSLVSGRLPENSSEILVPAHVAANGGVNFSVGDTLYLTIGGRMAEDGSLGQHDPFRSRNEQGKAMEKFVPREERTYTVVGICERPAFEEFTAPGYTLITAADPADQTGSCSVFVTLKKPGKAASYISRTAGQNAYVLNDNVLRFLGVSSDRLFNTLLYSVGGMLTVLIMTGSIFLIYNSFTISLSERTRQFGILASVGATAGQLRNSVLFEGLCIGAAGIPTGMIMGIGSISLVISAVAEYFKNFGYSTVTLSLTVSGPAIAGAAVISLATILFAAWIPARKAAARPVMESIRQTNEIKVESRDVKTSKAALRIYGLEGTLALKNFKRNKKRCRSIVLSLTLSVVLFVSANAFSACLKQGANRSVVNSDYDICFTSQNIDENELFRLYGRLKTAEGIRESSYQTLMTYSCAVKAGDLSDDYRKSAGAGIQEETVNLPMDIQFIEDREFYSFIESLGLSPEEYTGQNAKMIAVAKEKTKQKNNGQSGLEDLFAERTMQVSVTPGEEHPAKLQDSAPSRSEKQISLTLVDTIPLDTLPRNASGKKSFVFMIVAPWQLRESFEAPDAGEIMGLTFRSDTPSQSVAEMREIIQESGIAVDYNLYNVNKMFEENRSILFVIHVFSYVFVIMISLIAAANVFNTISTNIRLRRRELAQLRSIGMADRAFDKMMNFECIFYSLRTLGIGLPAAGICSWLICRGMIAGGADVSFAVPWGSMAVSALSVFFIVFFTTKYAAGRVKKESIIDALRDDIT</sequence>
<proteinExistence type="inferred from homology"/>
<feature type="transmembrane region" description="Helical" evidence="7">
    <location>
        <begin position="331"/>
        <end position="357"/>
    </location>
</feature>
<gene>
    <name evidence="9" type="ORF">CE91St55_13210</name>
</gene>
<feature type="transmembrane region" description="Helical" evidence="7">
    <location>
        <begin position="730"/>
        <end position="754"/>
    </location>
</feature>
<dbReference type="RefSeq" id="WP_118040747.1">
    <property type="nucleotide sequence ID" value="NZ_BQNJ01000001.1"/>
</dbReference>
<keyword evidence="2" id="KW-1003">Cell membrane</keyword>
<dbReference type="EMBL" id="BQNJ01000001">
    <property type="protein sequence ID" value="GKG99339.1"/>
    <property type="molecule type" value="Genomic_DNA"/>
</dbReference>
<dbReference type="InterPro" id="IPR050250">
    <property type="entry name" value="Macrolide_Exporter_MacB"/>
</dbReference>
<evidence type="ECO:0000256" key="7">
    <source>
        <dbReference type="SAM" id="Phobius"/>
    </source>
</evidence>
<dbReference type="InterPro" id="IPR003838">
    <property type="entry name" value="ABC3_permease_C"/>
</dbReference>
<evidence type="ECO:0000256" key="3">
    <source>
        <dbReference type="ARBA" id="ARBA00022692"/>
    </source>
</evidence>
<feature type="transmembrane region" description="Helical" evidence="7">
    <location>
        <begin position="377"/>
        <end position="398"/>
    </location>
</feature>
<dbReference type="GO" id="GO:0005886">
    <property type="term" value="C:plasma membrane"/>
    <property type="evidence" value="ECO:0007669"/>
    <property type="project" value="UniProtKB-SubCell"/>
</dbReference>
<comment type="similarity">
    <text evidence="6">Belongs to the ABC-4 integral membrane protein family.</text>
</comment>
<comment type="caution">
    <text evidence="9">The sequence shown here is derived from an EMBL/GenBank/DDBJ whole genome shotgun (WGS) entry which is preliminary data.</text>
</comment>
<keyword evidence="3 7" id="KW-0812">Transmembrane</keyword>
<evidence type="ECO:0000256" key="1">
    <source>
        <dbReference type="ARBA" id="ARBA00004651"/>
    </source>
</evidence>
<protein>
    <submittedName>
        <fullName evidence="9">ABC transporter permease</fullName>
    </submittedName>
</protein>
<accession>A0AA37JJ03</accession>
<dbReference type="PANTHER" id="PTHR30572:SF4">
    <property type="entry name" value="ABC TRANSPORTER PERMEASE YTRF"/>
    <property type="match status" value="1"/>
</dbReference>
<feature type="domain" description="ABC3 transporter permease C-terminal" evidence="8">
    <location>
        <begin position="740"/>
        <end position="857"/>
    </location>
</feature>
<feature type="transmembrane region" description="Helical" evidence="7">
    <location>
        <begin position="789"/>
        <end position="811"/>
    </location>
</feature>
<organism evidence="9 10">
    <name type="scientific">Hungatella hathewayi</name>
    <dbReference type="NCBI Taxonomy" id="154046"/>
    <lineage>
        <taxon>Bacteria</taxon>
        <taxon>Bacillati</taxon>
        <taxon>Bacillota</taxon>
        <taxon>Clostridia</taxon>
        <taxon>Lachnospirales</taxon>
        <taxon>Lachnospiraceae</taxon>
        <taxon>Hungatella</taxon>
    </lineage>
</organism>
<evidence type="ECO:0000313" key="9">
    <source>
        <dbReference type="EMBL" id="GKG99339.1"/>
    </source>
</evidence>
<evidence type="ECO:0000256" key="5">
    <source>
        <dbReference type="ARBA" id="ARBA00023136"/>
    </source>
</evidence>
<feature type="transmembrane region" description="Helical" evidence="7">
    <location>
        <begin position="454"/>
        <end position="472"/>
    </location>
</feature>